<sequence>MAALSHASFAAILDDDLTWQSELSLGLVISSATLTLRLRLLTLQVPAPTAMLLSRDGQYLLTGGDGGIVSVWQVHNLKQLFSYPGCDAGIRSMAISHDQRCIITGMASGSIVLFYNDFNRWHHEYQTRY</sequence>
<dbReference type="InterPro" id="IPR050865">
    <property type="entry name" value="BEACH_Domain"/>
</dbReference>
<dbReference type="PANTHER" id="PTHR13743:SF64">
    <property type="entry name" value="LIPOPOLYSACCHARIDE-RESPONSIVE AND BEIGE-LIKE ANCHOR PROTEIN"/>
    <property type="match status" value="1"/>
</dbReference>
<gene>
    <name evidence="2" type="ORF">PLEPLA_LOCUS17767</name>
</gene>
<dbReference type="GO" id="GO:0016020">
    <property type="term" value="C:membrane"/>
    <property type="evidence" value="ECO:0007669"/>
    <property type="project" value="TreeGrafter"/>
</dbReference>
<protein>
    <recommendedName>
        <fullName evidence="4">Neurobeachin beta-propeller domain-containing protein</fullName>
    </recommendedName>
</protein>
<dbReference type="AlphaFoldDB" id="A0A9N7UFZ1"/>
<dbReference type="GO" id="GO:0005829">
    <property type="term" value="C:cytosol"/>
    <property type="evidence" value="ECO:0007669"/>
    <property type="project" value="TreeGrafter"/>
</dbReference>
<reference evidence="2" key="1">
    <citation type="submission" date="2020-03" db="EMBL/GenBank/DDBJ databases">
        <authorList>
            <person name="Weist P."/>
        </authorList>
    </citation>
    <scope>NUCLEOTIDE SEQUENCE</scope>
</reference>
<dbReference type="GO" id="GO:0019901">
    <property type="term" value="F:protein kinase binding"/>
    <property type="evidence" value="ECO:0007669"/>
    <property type="project" value="TreeGrafter"/>
</dbReference>
<dbReference type="Gene3D" id="2.130.10.10">
    <property type="entry name" value="YVTN repeat-like/Quinoprotein amine dehydrogenase"/>
    <property type="match status" value="1"/>
</dbReference>
<name>A0A9N7UFZ1_PLEPL</name>
<dbReference type="InterPro" id="IPR036322">
    <property type="entry name" value="WD40_repeat_dom_sf"/>
</dbReference>
<dbReference type="Pfam" id="PF00400">
    <property type="entry name" value="WD40"/>
    <property type="match status" value="2"/>
</dbReference>
<dbReference type="SMART" id="SM00320">
    <property type="entry name" value="WD40"/>
    <property type="match status" value="2"/>
</dbReference>
<dbReference type="InterPro" id="IPR001680">
    <property type="entry name" value="WD40_rpt"/>
</dbReference>
<accession>A0A9N7UFZ1</accession>
<comment type="caution">
    <text evidence="2">The sequence shown here is derived from an EMBL/GenBank/DDBJ whole genome shotgun (WGS) entry which is preliminary data.</text>
</comment>
<dbReference type="InterPro" id="IPR015943">
    <property type="entry name" value="WD40/YVTN_repeat-like_dom_sf"/>
</dbReference>
<evidence type="ECO:0008006" key="4">
    <source>
        <dbReference type="Google" id="ProtNLM"/>
    </source>
</evidence>
<dbReference type="GO" id="GO:0008104">
    <property type="term" value="P:intracellular protein localization"/>
    <property type="evidence" value="ECO:0007669"/>
    <property type="project" value="TreeGrafter"/>
</dbReference>
<keyword evidence="3" id="KW-1185">Reference proteome</keyword>
<dbReference type="PANTHER" id="PTHR13743">
    <property type="entry name" value="BEIGE/BEACH-RELATED"/>
    <property type="match status" value="1"/>
</dbReference>
<organism evidence="2 3">
    <name type="scientific">Pleuronectes platessa</name>
    <name type="common">European plaice</name>
    <dbReference type="NCBI Taxonomy" id="8262"/>
    <lineage>
        <taxon>Eukaryota</taxon>
        <taxon>Metazoa</taxon>
        <taxon>Chordata</taxon>
        <taxon>Craniata</taxon>
        <taxon>Vertebrata</taxon>
        <taxon>Euteleostomi</taxon>
        <taxon>Actinopterygii</taxon>
        <taxon>Neopterygii</taxon>
        <taxon>Teleostei</taxon>
        <taxon>Neoteleostei</taxon>
        <taxon>Acanthomorphata</taxon>
        <taxon>Carangaria</taxon>
        <taxon>Pleuronectiformes</taxon>
        <taxon>Pleuronectoidei</taxon>
        <taxon>Pleuronectidae</taxon>
        <taxon>Pleuronectes</taxon>
    </lineage>
</organism>
<keyword evidence="1" id="KW-0853">WD repeat</keyword>
<dbReference type="EMBL" id="CADEAL010001169">
    <property type="protein sequence ID" value="CAB1429787.1"/>
    <property type="molecule type" value="Genomic_DNA"/>
</dbReference>
<dbReference type="Proteomes" id="UP001153269">
    <property type="component" value="Unassembled WGS sequence"/>
</dbReference>
<proteinExistence type="predicted"/>
<dbReference type="SUPFAM" id="SSF50978">
    <property type="entry name" value="WD40 repeat-like"/>
    <property type="match status" value="1"/>
</dbReference>
<evidence type="ECO:0000256" key="1">
    <source>
        <dbReference type="ARBA" id="ARBA00022574"/>
    </source>
</evidence>
<evidence type="ECO:0000313" key="2">
    <source>
        <dbReference type="EMBL" id="CAB1429787.1"/>
    </source>
</evidence>
<evidence type="ECO:0000313" key="3">
    <source>
        <dbReference type="Proteomes" id="UP001153269"/>
    </source>
</evidence>